<dbReference type="HOGENOM" id="CLU_1140609_0_0_2"/>
<dbReference type="PaxDb" id="186497-PF0023"/>
<protein>
    <submittedName>
        <fullName evidence="1">Uncharacterized protein</fullName>
    </submittedName>
</protein>
<proteinExistence type="predicted"/>
<organism evidence="1 2">
    <name type="scientific">Pyrococcus furiosus (strain ATCC 43587 / DSM 3638 / JCM 8422 / Vc1)</name>
    <dbReference type="NCBI Taxonomy" id="186497"/>
    <lineage>
        <taxon>Archaea</taxon>
        <taxon>Methanobacteriati</taxon>
        <taxon>Methanobacteriota</taxon>
        <taxon>Thermococci</taxon>
        <taxon>Thermococcales</taxon>
        <taxon>Thermococcaceae</taxon>
        <taxon>Pyrococcus</taxon>
    </lineage>
</organism>
<sequence>MYRKIFNITILKYSLEDILWGYKMLSEKVKELQSLHRDFEDLIPRLLLEKDIKDICRSAYEIENKKIRILFDLLSESPKIGREFENLVKEMLRLESRMKGIIEDIIRNMEDPDVYIKTLANFNRNYDYLVTENLSSLLLYAEFSDLLQKEGGIPEPILNRIMKAEEVSEKIGVLVKFLSILYNKPSALFKVETSLRSLNQLGLRWVEIRHLERETGIKREELEEILEGLTLIGVVEKMNRGGESVYRIRNSGEDKGNI</sequence>
<name>Q8U4Q6_PYRFU</name>
<reference evidence="1 2" key="1">
    <citation type="journal article" date="1999" name="Genetics">
        <title>Divergence of the hyperthermophilic archaea Pyrococcus furiosus and P. horikoshii inferred from complete genomic sequences.</title>
        <authorList>
            <person name="Maeder D.L."/>
            <person name="Weiss R.B."/>
            <person name="Dunn D.M."/>
            <person name="Cherry J.L."/>
            <person name="Gonzalez J.M."/>
            <person name="DiRuggiero J."/>
            <person name="Robb F.T."/>
        </authorList>
    </citation>
    <scope>NUCLEOTIDE SEQUENCE [LARGE SCALE GENOMIC DNA]</scope>
    <source>
        <strain evidence="2">ATCC 43587 / DSM 3638 / JCM 8422 / Vc1</strain>
    </source>
</reference>
<dbReference type="Proteomes" id="UP000001013">
    <property type="component" value="Chromosome"/>
</dbReference>
<dbReference type="AlphaFoldDB" id="Q8U4Q6"/>
<keyword evidence="2" id="KW-1185">Reference proteome</keyword>
<accession>Q8U4Q6</accession>
<dbReference type="KEGG" id="pfu:PF0023"/>
<evidence type="ECO:0000313" key="1">
    <source>
        <dbReference type="EMBL" id="AAL80147.1"/>
    </source>
</evidence>
<dbReference type="eggNOG" id="arCOG05725">
    <property type="taxonomic scope" value="Archaea"/>
</dbReference>
<dbReference type="PATRIC" id="fig|186497.12.peg.25"/>
<dbReference type="EMBL" id="AE009950">
    <property type="protein sequence ID" value="AAL80147.1"/>
    <property type="molecule type" value="Genomic_DNA"/>
</dbReference>
<gene>
    <name evidence="1" type="ordered locus">PF0023</name>
</gene>
<evidence type="ECO:0000313" key="2">
    <source>
        <dbReference type="Proteomes" id="UP000001013"/>
    </source>
</evidence>
<dbReference type="PhylomeDB" id="Q8U4Q6"/>